<proteinExistence type="inferred from homology"/>
<organism evidence="11 12">
    <name type="scientific">Bartonella acomydis</name>
    <dbReference type="NCBI Taxonomy" id="686234"/>
    <lineage>
        <taxon>Bacteria</taxon>
        <taxon>Pseudomonadati</taxon>
        <taxon>Pseudomonadota</taxon>
        <taxon>Alphaproteobacteria</taxon>
        <taxon>Hyphomicrobiales</taxon>
        <taxon>Bartonellaceae</taxon>
        <taxon>Bartonella</taxon>
    </lineage>
</organism>
<keyword evidence="2 9" id="KW-1003">Cell membrane</keyword>
<evidence type="ECO:0000256" key="8">
    <source>
        <dbReference type="ARBA" id="ARBA00023306"/>
    </source>
</evidence>
<comment type="similarity">
    <text evidence="9">Belongs to the FtsQ/DivIB family. FtsQ subfamily.</text>
</comment>
<dbReference type="Gene3D" id="3.40.50.11690">
    <property type="entry name" value="Cell division protein FtsQ/DivIB"/>
    <property type="match status" value="1"/>
</dbReference>
<keyword evidence="5 9" id="KW-0812">Transmembrane</keyword>
<dbReference type="PANTHER" id="PTHR35851">
    <property type="entry name" value="CELL DIVISION PROTEIN FTSQ"/>
    <property type="match status" value="1"/>
</dbReference>
<keyword evidence="8 9" id="KW-0131">Cell cycle</keyword>
<evidence type="ECO:0000256" key="5">
    <source>
        <dbReference type="ARBA" id="ARBA00022692"/>
    </source>
</evidence>
<evidence type="ECO:0000256" key="7">
    <source>
        <dbReference type="ARBA" id="ARBA00023136"/>
    </source>
</evidence>
<dbReference type="Pfam" id="PF08478">
    <property type="entry name" value="POTRA_1"/>
    <property type="match status" value="1"/>
</dbReference>
<dbReference type="Proteomes" id="UP001501525">
    <property type="component" value="Unassembled WGS sequence"/>
</dbReference>
<dbReference type="PANTHER" id="PTHR35851:SF1">
    <property type="entry name" value="CELL DIVISION PROTEIN FTSQ"/>
    <property type="match status" value="1"/>
</dbReference>
<dbReference type="InterPro" id="IPR026579">
    <property type="entry name" value="FtsQ"/>
</dbReference>
<dbReference type="InterPro" id="IPR013685">
    <property type="entry name" value="POTRA_FtsQ_type"/>
</dbReference>
<gene>
    <name evidence="9" type="primary">ftsQ</name>
    <name evidence="11" type="ORF">GCM10023260_02150</name>
</gene>
<evidence type="ECO:0000256" key="1">
    <source>
        <dbReference type="ARBA" id="ARBA00004370"/>
    </source>
</evidence>
<evidence type="ECO:0000256" key="6">
    <source>
        <dbReference type="ARBA" id="ARBA00022989"/>
    </source>
</evidence>
<evidence type="ECO:0000256" key="4">
    <source>
        <dbReference type="ARBA" id="ARBA00022618"/>
    </source>
</evidence>
<feature type="transmembrane region" description="Helical" evidence="9">
    <location>
        <begin position="53"/>
        <end position="71"/>
    </location>
</feature>
<dbReference type="GO" id="GO:0051301">
    <property type="term" value="P:cell division"/>
    <property type="evidence" value="ECO:0007669"/>
    <property type="project" value="UniProtKB-KW"/>
</dbReference>
<evidence type="ECO:0000313" key="12">
    <source>
        <dbReference type="Proteomes" id="UP001501525"/>
    </source>
</evidence>
<protein>
    <recommendedName>
        <fullName evidence="9">Cell division protein FtsQ</fullName>
    </recommendedName>
</protein>
<comment type="subcellular location">
    <subcellularLocation>
        <location evidence="9">Cell inner membrane</location>
        <topology evidence="9">Single-pass type II membrane protein</topology>
    </subcellularLocation>
    <subcellularLocation>
        <location evidence="1">Membrane</location>
    </subcellularLocation>
    <text evidence="9">Localizes to the division septum.</text>
</comment>
<dbReference type="HAMAP" id="MF_00911">
    <property type="entry name" value="FtsQ_subfam"/>
    <property type="match status" value="1"/>
</dbReference>
<keyword evidence="12" id="KW-1185">Reference proteome</keyword>
<dbReference type="Pfam" id="PF03799">
    <property type="entry name" value="FtsQ_DivIB_C"/>
    <property type="match status" value="1"/>
</dbReference>
<keyword evidence="6 9" id="KW-1133">Transmembrane helix</keyword>
<dbReference type="EMBL" id="BAABIY010000003">
    <property type="protein sequence ID" value="GAA5094678.1"/>
    <property type="molecule type" value="Genomic_DNA"/>
</dbReference>
<feature type="domain" description="POTRA" evidence="10">
    <location>
        <begin position="89"/>
        <end position="157"/>
    </location>
</feature>
<sequence>MDGGGRVVYALNVNKTNIPMEVPLVPALPRLYRRFLRFMFEFFFISVHVPRHLGSFCVVLFFFITVFYGLSSSGQVGMIMKAAVSDIGFVVTDVEISGNKRLLKQEVLKELGLEREQSIFTFNVDRARSFLEKQDWVQSANIQKIYPNKVRISVVEREPYAIWQHDGVMDIVDSTGRVIVPFKGGIVQGLPFIVGRGAQNSAKMFLQTLSVYPKLYSRVRAFIRMGDRRWDLVLDNGVRVMLPEQGALERLSSLIEIDREQDLLARDILTVDLRLSDRITVSLTDEALERRHAAVAEEERILKTRKAGNR</sequence>
<evidence type="ECO:0000256" key="3">
    <source>
        <dbReference type="ARBA" id="ARBA00022519"/>
    </source>
</evidence>
<name>A0ABP9MCJ9_9HYPH</name>
<dbReference type="InterPro" id="IPR005548">
    <property type="entry name" value="Cell_div_FtsQ/DivIB_C"/>
</dbReference>
<evidence type="ECO:0000259" key="10">
    <source>
        <dbReference type="PROSITE" id="PS51779"/>
    </source>
</evidence>
<keyword evidence="3 9" id="KW-0997">Cell inner membrane</keyword>
<reference evidence="12" key="1">
    <citation type="journal article" date="2019" name="Int. J. Syst. Evol. Microbiol.">
        <title>The Global Catalogue of Microorganisms (GCM) 10K type strain sequencing project: providing services to taxonomists for standard genome sequencing and annotation.</title>
        <authorList>
            <consortium name="The Broad Institute Genomics Platform"/>
            <consortium name="The Broad Institute Genome Sequencing Center for Infectious Disease"/>
            <person name="Wu L."/>
            <person name="Ma J."/>
        </authorList>
    </citation>
    <scope>NUCLEOTIDE SEQUENCE [LARGE SCALE GENOMIC DNA]</scope>
    <source>
        <strain evidence="12">JCM 17706</strain>
    </source>
</reference>
<dbReference type="Gene3D" id="3.10.20.310">
    <property type="entry name" value="membrane protein fhac"/>
    <property type="match status" value="1"/>
</dbReference>
<dbReference type="PROSITE" id="PS51779">
    <property type="entry name" value="POTRA"/>
    <property type="match status" value="1"/>
</dbReference>
<evidence type="ECO:0000256" key="9">
    <source>
        <dbReference type="HAMAP-Rule" id="MF_00911"/>
    </source>
</evidence>
<keyword evidence="7 9" id="KW-0472">Membrane</keyword>
<dbReference type="InterPro" id="IPR045335">
    <property type="entry name" value="FtsQ_C_sf"/>
</dbReference>
<evidence type="ECO:0000256" key="2">
    <source>
        <dbReference type="ARBA" id="ARBA00022475"/>
    </source>
</evidence>
<accession>A0ABP9MCJ9</accession>
<comment type="function">
    <text evidence="9">Essential cell division protein.</text>
</comment>
<dbReference type="InterPro" id="IPR034746">
    <property type="entry name" value="POTRA"/>
</dbReference>
<evidence type="ECO:0000313" key="11">
    <source>
        <dbReference type="EMBL" id="GAA5094678.1"/>
    </source>
</evidence>
<comment type="caution">
    <text evidence="11">The sequence shown here is derived from an EMBL/GenBank/DDBJ whole genome shotgun (WGS) entry which is preliminary data.</text>
</comment>
<keyword evidence="4 9" id="KW-0132">Cell division</keyword>